<gene>
    <name evidence="8" type="ORF">EV650_7788</name>
</gene>
<dbReference type="GO" id="GO:0050660">
    <property type="term" value="F:flavin adenine dinucleotide binding"/>
    <property type="evidence" value="ECO:0007669"/>
    <property type="project" value="InterPro"/>
</dbReference>
<keyword evidence="9" id="KW-1185">Reference proteome</keyword>
<dbReference type="InterPro" id="IPR036188">
    <property type="entry name" value="FAD/NAD-bd_sf"/>
</dbReference>
<dbReference type="RefSeq" id="WP_134124173.1">
    <property type="nucleotide sequence ID" value="NZ_SODF01000004.1"/>
</dbReference>
<dbReference type="InterPro" id="IPR051820">
    <property type="entry name" value="FAD-binding_MO"/>
</dbReference>
<evidence type="ECO:0000256" key="1">
    <source>
        <dbReference type="ARBA" id="ARBA00001974"/>
    </source>
</evidence>
<dbReference type="Proteomes" id="UP000295447">
    <property type="component" value="Unassembled WGS sequence"/>
</dbReference>
<evidence type="ECO:0000256" key="6">
    <source>
        <dbReference type="ARBA" id="ARBA00023002"/>
    </source>
</evidence>
<sequence length="478" mass="52927">MEHFDVLIVGAGLSGIGAAYRLQTRCPDRTYAVLEGRDALGGTWDLFRYPGVRSDSDMFTLGFPFHPWKAAKAIADGPSILDYLHETASTYGIDKHIRFGQRVVRASWSSADALWTVETGDSSYTCSFLYVCSGYYDYDSGYVVDFEGQSSFEGRIVHPQHWPADLDYTGQRVVVVGSGATAVTLVPAMAGTAEHVTMLQRTPSYVASRPAHDAFSDRLRAVLPENLAHRLIRGKNVAVSTAVYSAFRKWPAHAAWLLNSTVAKELPSSIPVDPHFTPQYKPWDQRLCLVPDADLFKALRAGSASVVTDEIDRFTPHGLLLRSGRELEADLVVTATGLRMVALGNIQVVLDGRSVDPHDTFVYKGMMLSGVPNLAWCIGYTNNSWTLRSDLTSQYVCRLLNHLTATGTRICIPEVDPAEYDAPPRPVVDLSSGYIRRAAAILPRQGTYGPWRLRQNYPRDLLTLRYARLDDGAMRFTA</sequence>
<dbReference type="PANTHER" id="PTHR43872">
    <property type="entry name" value="MONOOXYGENASE, PUTATIVE (AFU_ORTHOLOGUE AFUA_8G02570)-RELATED"/>
    <property type="match status" value="1"/>
</dbReference>
<evidence type="ECO:0000256" key="3">
    <source>
        <dbReference type="ARBA" id="ARBA00022630"/>
    </source>
</evidence>
<dbReference type="OrthoDB" id="5168853at2"/>
<protein>
    <submittedName>
        <fullName evidence="8">Cation diffusion facilitator CzcD-associated flavoprotein CzcO</fullName>
    </submittedName>
</protein>
<dbReference type="GO" id="GO:0004499">
    <property type="term" value="F:N,N-dimethylaniline monooxygenase activity"/>
    <property type="evidence" value="ECO:0007669"/>
    <property type="project" value="InterPro"/>
</dbReference>
<evidence type="ECO:0000256" key="7">
    <source>
        <dbReference type="ARBA" id="ARBA00023033"/>
    </source>
</evidence>
<evidence type="ECO:0000256" key="2">
    <source>
        <dbReference type="ARBA" id="ARBA00010139"/>
    </source>
</evidence>
<dbReference type="EMBL" id="SODF01000004">
    <property type="protein sequence ID" value="TDW14205.1"/>
    <property type="molecule type" value="Genomic_DNA"/>
</dbReference>
<dbReference type="PANTHER" id="PTHR43872:SF1">
    <property type="entry name" value="MONOOXYGENASE, PUTATIVE (AFU_ORTHOLOGUE AFUA_8G02570)-RELATED"/>
    <property type="match status" value="1"/>
</dbReference>
<reference evidence="8 9" key="1">
    <citation type="submission" date="2019-03" db="EMBL/GenBank/DDBJ databases">
        <title>Genomic Encyclopedia of Type Strains, Phase III (KMG-III): the genomes of soil and plant-associated and newly described type strains.</title>
        <authorList>
            <person name="Whitman W."/>
        </authorList>
    </citation>
    <scope>NUCLEOTIDE SEQUENCE [LARGE SCALE GENOMIC DNA]</scope>
    <source>
        <strain evidence="8 9">VKM Ac-2570</strain>
    </source>
</reference>
<evidence type="ECO:0000313" key="9">
    <source>
        <dbReference type="Proteomes" id="UP000295447"/>
    </source>
</evidence>
<dbReference type="FunFam" id="3.50.50.60:FF:000228">
    <property type="entry name" value="FAD-containing monooxygenase EthA"/>
    <property type="match status" value="1"/>
</dbReference>
<dbReference type="Pfam" id="PF13450">
    <property type="entry name" value="NAD_binding_8"/>
    <property type="match status" value="1"/>
</dbReference>
<comment type="cofactor">
    <cofactor evidence="1">
        <name>FAD</name>
        <dbReference type="ChEBI" id="CHEBI:57692"/>
    </cofactor>
</comment>
<accession>A0A4R7ZB56</accession>
<keyword evidence="5" id="KW-0521">NADP</keyword>
<organism evidence="8 9">
    <name type="scientific">Kribbella kalugense</name>
    <dbReference type="NCBI Taxonomy" id="2512221"/>
    <lineage>
        <taxon>Bacteria</taxon>
        <taxon>Bacillati</taxon>
        <taxon>Actinomycetota</taxon>
        <taxon>Actinomycetes</taxon>
        <taxon>Propionibacteriales</taxon>
        <taxon>Kribbellaceae</taxon>
        <taxon>Kribbella</taxon>
    </lineage>
</organism>
<dbReference type="Pfam" id="PF00743">
    <property type="entry name" value="FMO-like"/>
    <property type="match status" value="1"/>
</dbReference>
<keyword evidence="4" id="KW-0274">FAD</keyword>
<keyword evidence="7" id="KW-0503">Monooxygenase</keyword>
<dbReference type="AlphaFoldDB" id="A0A4R7ZB56"/>
<dbReference type="InterPro" id="IPR020946">
    <property type="entry name" value="Flavin_mOase-like"/>
</dbReference>
<evidence type="ECO:0000313" key="8">
    <source>
        <dbReference type="EMBL" id="TDW14205.1"/>
    </source>
</evidence>
<dbReference type="Gene3D" id="3.50.50.60">
    <property type="entry name" value="FAD/NAD(P)-binding domain"/>
    <property type="match status" value="1"/>
</dbReference>
<comment type="caution">
    <text evidence="8">The sequence shown here is derived from an EMBL/GenBank/DDBJ whole genome shotgun (WGS) entry which is preliminary data.</text>
</comment>
<evidence type="ECO:0000256" key="5">
    <source>
        <dbReference type="ARBA" id="ARBA00022857"/>
    </source>
</evidence>
<dbReference type="GO" id="GO:0050661">
    <property type="term" value="F:NADP binding"/>
    <property type="evidence" value="ECO:0007669"/>
    <property type="project" value="InterPro"/>
</dbReference>
<proteinExistence type="inferred from homology"/>
<comment type="similarity">
    <text evidence="2">Belongs to the FAD-binding monooxygenase family.</text>
</comment>
<dbReference type="PRINTS" id="PR00411">
    <property type="entry name" value="PNDRDTASEI"/>
</dbReference>
<evidence type="ECO:0000256" key="4">
    <source>
        <dbReference type="ARBA" id="ARBA00022827"/>
    </source>
</evidence>
<name>A0A4R7ZB56_9ACTN</name>
<keyword evidence="3" id="KW-0285">Flavoprotein</keyword>
<keyword evidence="6" id="KW-0560">Oxidoreductase</keyword>
<dbReference type="SUPFAM" id="SSF51905">
    <property type="entry name" value="FAD/NAD(P)-binding domain"/>
    <property type="match status" value="1"/>
</dbReference>